<dbReference type="Proteomes" id="UP000199585">
    <property type="component" value="Unassembled WGS sequence"/>
</dbReference>
<organism evidence="2 3">
    <name type="scientific">Loktanella fryxellensis</name>
    <dbReference type="NCBI Taxonomy" id="245187"/>
    <lineage>
        <taxon>Bacteria</taxon>
        <taxon>Pseudomonadati</taxon>
        <taxon>Pseudomonadota</taxon>
        <taxon>Alphaproteobacteria</taxon>
        <taxon>Rhodobacterales</taxon>
        <taxon>Roseobacteraceae</taxon>
        <taxon>Loktanella</taxon>
    </lineage>
</organism>
<keyword evidence="1" id="KW-1133">Transmembrane helix</keyword>
<reference evidence="2 3" key="1">
    <citation type="submission" date="2016-10" db="EMBL/GenBank/DDBJ databases">
        <authorList>
            <person name="de Groot N.N."/>
        </authorList>
    </citation>
    <scope>NUCLEOTIDE SEQUENCE [LARGE SCALE GENOMIC DNA]</scope>
    <source>
        <strain evidence="2 3">DSM 16213</strain>
    </source>
</reference>
<feature type="transmembrane region" description="Helical" evidence="1">
    <location>
        <begin position="161"/>
        <end position="186"/>
    </location>
</feature>
<name>A0A1H7YL39_9RHOB</name>
<evidence type="ECO:0000256" key="1">
    <source>
        <dbReference type="SAM" id="Phobius"/>
    </source>
</evidence>
<feature type="transmembrane region" description="Helical" evidence="1">
    <location>
        <begin position="52"/>
        <end position="82"/>
    </location>
</feature>
<keyword evidence="1" id="KW-0472">Membrane</keyword>
<dbReference type="EMBL" id="FOCI01000001">
    <property type="protein sequence ID" value="SEM46028.1"/>
    <property type="molecule type" value="Genomic_DNA"/>
</dbReference>
<feature type="transmembrane region" description="Helical" evidence="1">
    <location>
        <begin position="198"/>
        <end position="216"/>
    </location>
</feature>
<sequence length="221" mass="23078">MPRSRIRVWAMLALRLLILAALVAGGLALVGWMQGHVADLEAAAQRRTLTSLVIVAMVAYALIIAIPFIPGIEIAVALMVMAGPVVAPFVWIATVLGLMLAYLAGRWIALGWLAGLLTDLRLHRAAGLVCGIAQEAPEARLAALARRLPRGLAPLATRYRYGLIALLLNVPGNIALGGGGGILLGAGVSRLFTPGRTLLTIALATAPVPLAVWLWGAGLLT</sequence>
<evidence type="ECO:0008006" key="4">
    <source>
        <dbReference type="Google" id="ProtNLM"/>
    </source>
</evidence>
<evidence type="ECO:0000313" key="2">
    <source>
        <dbReference type="EMBL" id="SEM46028.1"/>
    </source>
</evidence>
<evidence type="ECO:0000313" key="3">
    <source>
        <dbReference type="Proteomes" id="UP000199585"/>
    </source>
</evidence>
<feature type="transmembrane region" description="Helical" evidence="1">
    <location>
        <begin position="89"/>
        <end position="114"/>
    </location>
</feature>
<dbReference type="STRING" id="245187.SAMN04488003_101193"/>
<proteinExistence type="predicted"/>
<protein>
    <recommendedName>
        <fullName evidence="4">TVP38/TMEM64 family membrane protein</fullName>
    </recommendedName>
</protein>
<accession>A0A1H7YL39</accession>
<keyword evidence="1" id="KW-0812">Transmembrane</keyword>
<gene>
    <name evidence="2" type="ORF">SAMN04488003_101193</name>
</gene>
<keyword evidence="3" id="KW-1185">Reference proteome</keyword>
<dbReference type="AlphaFoldDB" id="A0A1H7YL39"/>